<feature type="compositionally biased region" description="Polar residues" evidence="1">
    <location>
        <begin position="337"/>
        <end position="355"/>
    </location>
</feature>
<gene>
    <name evidence="3" type="ORF">FIBRA_04834</name>
</gene>
<protein>
    <recommendedName>
        <fullName evidence="2">FHA domain-containing protein</fullName>
    </recommendedName>
</protein>
<name>J4HWR6_9APHY</name>
<dbReference type="STRING" id="599839.J4HWR6"/>
<feature type="region of interest" description="Disordered" evidence="1">
    <location>
        <begin position="309"/>
        <end position="361"/>
    </location>
</feature>
<feature type="region of interest" description="Disordered" evidence="1">
    <location>
        <begin position="163"/>
        <end position="236"/>
    </location>
</feature>
<keyword evidence="4" id="KW-1185">Reference proteome</keyword>
<evidence type="ECO:0000256" key="1">
    <source>
        <dbReference type="SAM" id="MobiDB-lite"/>
    </source>
</evidence>
<dbReference type="EMBL" id="HE797090">
    <property type="protein sequence ID" value="CCM02727.1"/>
    <property type="molecule type" value="Genomic_DNA"/>
</dbReference>
<dbReference type="InParanoid" id="J4HWR6"/>
<evidence type="ECO:0000313" key="4">
    <source>
        <dbReference type="Proteomes" id="UP000006352"/>
    </source>
</evidence>
<organism evidence="3 4">
    <name type="scientific">Fibroporia radiculosa</name>
    <dbReference type="NCBI Taxonomy" id="599839"/>
    <lineage>
        <taxon>Eukaryota</taxon>
        <taxon>Fungi</taxon>
        <taxon>Dikarya</taxon>
        <taxon>Basidiomycota</taxon>
        <taxon>Agaricomycotina</taxon>
        <taxon>Agaricomycetes</taxon>
        <taxon>Polyporales</taxon>
        <taxon>Fibroporiaceae</taxon>
        <taxon>Fibroporia</taxon>
    </lineage>
</organism>
<dbReference type="Pfam" id="PF00498">
    <property type="entry name" value="FHA"/>
    <property type="match status" value="1"/>
</dbReference>
<dbReference type="GeneID" id="24097638"/>
<dbReference type="Proteomes" id="UP000006352">
    <property type="component" value="Unassembled WGS sequence"/>
</dbReference>
<dbReference type="CDD" id="cd00060">
    <property type="entry name" value="FHA"/>
    <property type="match status" value="1"/>
</dbReference>
<feature type="domain" description="FHA" evidence="2">
    <location>
        <begin position="54"/>
        <end position="109"/>
    </location>
</feature>
<dbReference type="PROSITE" id="PS50006">
    <property type="entry name" value="FHA_DOMAIN"/>
    <property type="match status" value="1"/>
</dbReference>
<reference evidence="3 4" key="1">
    <citation type="journal article" date="2012" name="Appl. Environ. Microbiol.">
        <title>Short-read sequencing for genomic analysis of the brown rot fungus Fibroporia radiculosa.</title>
        <authorList>
            <person name="Tang J.D."/>
            <person name="Perkins A.D."/>
            <person name="Sonstegard T.S."/>
            <person name="Schroeder S.G."/>
            <person name="Burgess S.C."/>
            <person name="Diehl S.V."/>
        </authorList>
    </citation>
    <scope>NUCLEOTIDE SEQUENCE [LARGE SCALE GENOMIC DNA]</scope>
    <source>
        <strain evidence="3 4">TFFH 294</strain>
    </source>
</reference>
<evidence type="ECO:0000259" key="2">
    <source>
        <dbReference type="PROSITE" id="PS50006"/>
    </source>
</evidence>
<dbReference type="SUPFAM" id="SSF49879">
    <property type="entry name" value="SMAD/FHA domain"/>
    <property type="match status" value="1"/>
</dbReference>
<dbReference type="HOGENOM" id="CLU_015159_0_0_1"/>
<dbReference type="RefSeq" id="XP_012182010.1">
    <property type="nucleotide sequence ID" value="XM_012326620.1"/>
</dbReference>
<dbReference type="Gene3D" id="2.60.200.20">
    <property type="match status" value="1"/>
</dbReference>
<dbReference type="InterPro" id="IPR000253">
    <property type="entry name" value="FHA_dom"/>
</dbReference>
<dbReference type="AlphaFoldDB" id="J4HWR6"/>
<proteinExistence type="predicted"/>
<feature type="compositionally biased region" description="Low complexity" evidence="1">
    <location>
        <begin position="172"/>
        <end position="187"/>
    </location>
</feature>
<dbReference type="OrthoDB" id="4096268at2759"/>
<sequence>MSRPFSPSISGIAYRASEASSLTAAPIGIALHVESGGEHTSEVLTYHKSGTREITVGRMSRQGQRRSASCSDRALFRCPVVSRTHAKITLTEFGNAYLVDLNSHHGTHILRPGDTVSKPVTPTVPTVLADGDIITFGKTVGHDDSIVRPITVRVRLLFGGDSAQATTPVQDSPSNPTPMDSTTPSPTARYGSNGRYRFPGDSSSSSSDDDSDIEEIHPPPLPSIVLPASSPSGHPFIRSDAERRLQILRSFLPPIHACIGPPSPLFSAQALYDSITEPLPEIIAEVEVNPPFRLLSPYPPGGELYAPEPSVIGAWPSPSPEAEPRSPSPLFDDNFPTEGSISPSDHPSVYHSVTSGDEKCLSPAPAEIEHEAQSSDMDVEIVTDKHKEQEKECHNVIDTEESRPVVSRQEPVLQYLTASDEQVSRNMEPPHQHSTISVDLIALEERVDRNTDAIAELRFHRYRDEMRVDEHVQEIRDRMSGLDEHMQDVSVGVASEASARDSAMANALSRLDIVQVQIAKLEEFTLARNAERDSAATDLLSGIKEAWEQEVKAIREDAQQQIARELEHMRLARTWVEETAAQVKTLLPPQPAVNSLKRKRSTEADEAEVAGAEESALVVVPSPHVTKRRRTMRVVSTIAQTATAAAVGAVAAWTALAYY</sequence>
<dbReference type="InterPro" id="IPR008984">
    <property type="entry name" value="SMAD_FHA_dom_sf"/>
</dbReference>
<evidence type="ECO:0000313" key="3">
    <source>
        <dbReference type="EMBL" id="CCM02727.1"/>
    </source>
</evidence>
<accession>J4HWR6</accession>